<organism evidence="1 2">
    <name type="scientific">Tuber aestivum</name>
    <name type="common">summer truffle</name>
    <dbReference type="NCBI Taxonomy" id="59557"/>
    <lineage>
        <taxon>Eukaryota</taxon>
        <taxon>Fungi</taxon>
        <taxon>Dikarya</taxon>
        <taxon>Ascomycota</taxon>
        <taxon>Pezizomycotina</taxon>
        <taxon>Pezizomycetes</taxon>
        <taxon>Pezizales</taxon>
        <taxon>Tuberaceae</taxon>
        <taxon>Tuber</taxon>
    </lineage>
</organism>
<gene>
    <name evidence="1" type="ORF">GSTUAT00007709001</name>
</gene>
<keyword evidence="2" id="KW-1185">Reference proteome</keyword>
<proteinExistence type="predicted"/>
<sequence length="119" mass="13568">MRMIVGRHEHSSRPLPDHPNFSFSLGRCGPRKDHLRPVPFRRGDLRRRGYARHHDVAGYLEASCRRGLSCRECECLCMLTRTVSHNTLSQFLVRKSGEGVGCSTNLECADLLEILAFEE</sequence>
<dbReference type="Proteomes" id="UP001412239">
    <property type="component" value="Unassembled WGS sequence"/>
</dbReference>
<evidence type="ECO:0000313" key="2">
    <source>
        <dbReference type="Proteomes" id="UP001412239"/>
    </source>
</evidence>
<dbReference type="EMBL" id="LN891143">
    <property type="protein sequence ID" value="CUS08232.1"/>
    <property type="molecule type" value="Genomic_DNA"/>
</dbReference>
<dbReference type="AlphaFoldDB" id="A0A292PKP2"/>
<evidence type="ECO:0000313" key="1">
    <source>
        <dbReference type="EMBL" id="CUS08232.1"/>
    </source>
</evidence>
<reference evidence="1" key="1">
    <citation type="submission" date="2015-10" db="EMBL/GenBank/DDBJ databases">
        <authorList>
            <person name="Regsiter A."/>
            <person name="william w."/>
        </authorList>
    </citation>
    <scope>NUCLEOTIDE SEQUENCE</scope>
    <source>
        <strain evidence="1">Montdore</strain>
    </source>
</reference>
<name>A0A292PKP2_9PEZI</name>
<accession>A0A292PKP2</accession>
<protein>
    <submittedName>
        <fullName evidence="1">Uncharacterized protein</fullName>
    </submittedName>
</protein>